<feature type="signal peptide" evidence="1">
    <location>
        <begin position="1"/>
        <end position="23"/>
    </location>
</feature>
<accession>A0ABX8TGH8</accession>
<reference evidence="2 3" key="1">
    <citation type="submission" date="2021-07" db="EMBL/GenBank/DDBJ databases">
        <title>Isolation and characterization of bacteria from a gold mining with a capacity of golden bioaccumulation.</title>
        <authorList>
            <person name="Yang X.J."/>
        </authorList>
    </citation>
    <scope>NUCLEOTIDE SEQUENCE [LARGE SCALE GENOMIC DNA]</scope>
    <source>
        <strain evidence="2 3">Au29</strain>
    </source>
</reference>
<dbReference type="Proteomes" id="UP000824334">
    <property type="component" value="Chromosome"/>
</dbReference>
<dbReference type="RefSeq" id="WP_219353128.1">
    <property type="nucleotide sequence ID" value="NZ_CP080034.1"/>
</dbReference>
<dbReference type="EMBL" id="CP080034">
    <property type="protein sequence ID" value="QYC10331.1"/>
    <property type="molecule type" value="Genomic_DNA"/>
</dbReference>
<evidence type="ECO:0000256" key="1">
    <source>
        <dbReference type="SAM" id="SignalP"/>
    </source>
</evidence>
<keyword evidence="1" id="KW-0732">Signal</keyword>
<sequence length="145" mass="15074">MSGIAKYLTIGAAALAIATPAAAESWAQFSSNDQTLYVIDLDTLTPVDGIVSAHMGRVPAKGDASDLSYDTEVVLMRCADGQSKPGEIVTYGPDGAETDRYTDEGPWGASGGVYESIKHIACENALPATTPYPTIAALIAAKRGH</sequence>
<proteinExistence type="predicted"/>
<dbReference type="GeneID" id="94377109"/>
<feature type="chain" id="PRO_5046327431" description="Cellulase" evidence="1">
    <location>
        <begin position="24"/>
        <end position="145"/>
    </location>
</feature>
<evidence type="ECO:0000313" key="2">
    <source>
        <dbReference type="EMBL" id="QYC10331.1"/>
    </source>
</evidence>
<organism evidence="2 3">
    <name type="scientific">Brevundimonas nasdae</name>
    <dbReference type="NCBI Taxonomy" id="172043"/>
    <lineage>
        <taxon>Bacteria</taxon>
        <taxon>Pseudomonadati</taxon>
        <taxon>Pseudomonadota</taxon>
        <taxon>Alphaproteobacteria</taxon>
        <taxon>Caulobacterales</taxon>
        <taxon>Caulobacteraceae</taxon>
        <taxon>Brevundimonas</taxon>
    </lineage>
</organism>
<protein>
    <recommendedName>
        <fullName evidence="4">Cellulase</fullName>
    </recommendedName>
</protein>
<evidence type="ECO:0008006" key="4">
    <source>
        <dbReference type="Google" id="ProtNLM"/>
    </source>
</evidence>
<keyword evidence="3" id="KW-1185">Reference proteome</keyword>
<gene>
    <name evidence="2" type="ORF">KWG56_17595</name>
</gene>
<evidence type="ECO:0000313" key="3">
    <source>
        <dbReference type="Proteomes" id="UP000824334"/>
    </source>
</evidence>
<name>A0ABX8TGH8_9CAUL</name>